<dbReference type="Pfam" id="PF18098">
    <property type="entry name" value="RPN5_C"/>
    <property type="match status" value="1"/>
</dbReference>
<keyword evidence="2 4" id="KW-0647">Proteasome</keyword>
<reference evidence="4" key="1">
    <citation type="journal article" date="2020" name="Fungal Divers.">
        <title>Resolving the Mortierellaceae phylogeny through synthesis of multi-gene phylogenetics and phylogenomics.</title>
        <authorList>
            <person name="Vandepol N."/>
            <person name="Liber J."/>
            <person name="Desiro A."/>
            <person name="Na H."/>
            <person name="Kennedy M."/>
            <person name="Barry K."/>
            <person name="Grigoriev I.V."/>
            <person name="Miller A.N."/>
            <person name="O'Donnell K."/>
            <person name="Stajich J.E."/>
            <person name="Bonito G."/>
        </authorList>
    </citation>
    <scope>NUCLEOTIDE SEQUENCE</scope>
    <source>
        <strain evidence="4">KOD1015</strain>
    </source>
</reference>
<dbReference type="InterPro" id="IPR036388">
    <property type="entry name" value="WH-like_DNA-bd_sf"/>
</dbReference>
<dbReference type="Proteomes" id="UP000780801">
    <property type="component" value="Unassembled WGS sequence"/>
</dbReference>
<dbReference type="PANTHER" id="PTHR10855">
    <property type="entry name" value="26S PROTEASOME NON-ATPASE REGULATORY SUBUNIT 12/COP9 SIGNALOSOME COMPLEX SUBUNIT 4"/>
    <property type="match status" value="1"/>
</dbReference>
<dbReference type="GO" id="GO:0005634">
    <property type="term" value="C:nucleus"/>
    <property type="evidence" value="ECO:0007669"/>
    <property type="project" value="UniProtKB-ARBA"/>
</dbReference>
<evidence type="ECO:0000256" key="2">
    <source>
        <dbReference type="ARBA" id="ARBA00022942"/>
    </source>
</evidence>
<dbReference type="OrthoDB" id="268763at2759"/>
<evidence type="ECO:0000256" key="1">
    <source>
        <dbReference type="ARBA" id="ARBA00006397"/>
    </source>
</evidence>
<dbReference type="Pfam" id="PF01399">
    <property type="entry name" value="PCI"/>
    <property type="match status" value="1"/>
</dbReference>
<feature type="domain" description="PCI" evidence="3">
    <location>
        <begin position="262"/>
        <end position="440"/>
    </location>
</feature>
<organism evidence="4 5">
    <name type="scientific">Lunasporangiospora selenospora</name>
    <dbReference type="NCBI Taxonomy" id="979761"/>
    <lineage>
        <taxon>Eukaryota</taxon>
        <taxon>Fungi</taxon>
        <taxon>Fungi incertae sedis</taxon>
        <taxon>Mucoromycota</taxon>
        <taxon>Mortierellomycotina</taxon>
        <taxon>Mortierellomycetes</taxon>
        <taxon>Mortierellales</taxon>
        <taxon>Mortierellaceae</taxon>
        <taxon>Lunasporangiospora</taxon>
    </lineage>
</organism>
<dbReference type="Gene3D" id="1.10.10.10">
    <property type="entry name" value="Winged helix-like DNA-binding domain superfamily/Winged helix DNA-binding domain"/>
    <property type="match status" value="1"/>
</dbReference>
<dbReference type="Pfam" id="PF22241">
    <property type="entry name" value="PSMD12-CSN4_N"/>
    <property type="match status" value="1"/>
</dbReference>
<dbReference type="GO" id="GO:0008541">
    <property type="term" value="C:proteasome regulatory particle, lid subcomplex"/>
    <property type="evidence" value="ECO:0007669"/>
    <property type="project" value="TreeGrafter"/>
</dbReference>
<dbReference type="EMBL" id="JAABOA010000187">
    <property type="protein sequence ID" value="KAF9585420.1"/>
    <property type="molecule type" value="Genomic_DNA"/>
</dbReference>
<comment type="caution">
    <text evidence="4">The sequence shown here is derived from an EMBL/GenBank/DDBJ whole genome shotgun (WGS) entry which is preliminary data.</text>
</comment>
<accession>A0A9P6G107</accession>
<comment type="similarity">
    <text evidence="1">Belongs to the proteasome subunit p55 family.</text>
</comment>
<dbReference type="InterPro" id="IPR054559">
    <property type="entry name" value="PSMD12-CSN4-like_N"/>
</dbReference>
<evidence type="ECO:0000313" key="4">
    <source>
        <dbReference type="EMBL" id="KAF9585420.1"/>
    </source>
</evidence>
<dbReference type="PROSITE" id="PS50250">
    <property type="entry name" value="PCI"/>
    <property type="match status" value="1"/>
</dbReference>
<dbReference type="PANTHER" id="PTHR10855:SF1">
    <property type="entry name" value="26S PROTEASOME NON-ATPASE REGULATORY SUBUNIT 12"/>
    <property type="match status" value="1"/>
</dbReference>
<gene>
    <name evidence="4" type="primary">PSMD12</name>
    <name evidence="4" type="ORF">BGW38_002469</name>
</gene>
<keyword evidence="5" id="KW-1185">Reference proteome</keyword>
<name>A0A9P6G107_9FUNG</name>
<dbReference type="AlphaFoldDB" id="A0A9P6G107"/>
<dbReference type="FunFam" id="1.10.10.10:FF:000070">
    <property type="entry name" value="26S proteasome non-ATPase regulatory subunit 12"/>
    <property type="match status" value="1"/>
</dbReference>
<dbReference type="InterPro" id="IPR040134">
    <property type="entry name" value="PSMD12/CSN4"/>
</dbReference>
<protein>
    <submittedName>
        <fullName evidence="4">26S proteasome non-ATPase regulatory subunit 12</fullName>
    </submittedName>
</protein>
<proteinExistence type="inferred from homology"/>
<dbReference type="InterPro" id="IPR036390">
    <property type="entry name" value="WH_DNA-bd_sf"/>
</dbReference>
<dbReference type="InterPro" id="IPR040896">
    <property type="entry name" value="RPN5_C"/>
</dbReference>
<sequence>MGLRHRIEIWCISTTPYPANRNNCINSPIREGNSMDETIQKMEKDCSAIVDAQLPEIEANAKGGNLTKALEQLLVLEKQTRSSADLASSTRVLKRFIQLTFEAQDWKLLQEYIVILSKKHGQLKQAITRMIQESMECLDKTPDMKTKLELIETLRTVTDGKVYLEVERARVTRILAKIKEDEGNITEAADIMQDLQVETFGSMEKREKTDFILEQMRLCLLKKDYIRANIISKKINIRYFKDSDVQDLKLRYYDLMIEYSLHESEYLSACKHYRQIYDTPIVKEDPAKAKKAVENAALFVALAPYDNEQSDLIHRVHAEAEEIDTPVYRDLLKCFITTELMRWPIIEQIYGPTLGQNPALAGGSEESRKRLKELHNRVVEHNIRVVAKYYTRITTKRLTQLLDLADKDCEEFLSKLVVSKTIYAKIDRPAGVVSFAKSKHPNEVLNEWSQDINALLGLVEKTCHLITKEEIIHSITKVI</sequence>
<dbReference type="SUPFAM" id="SSF46785">
    <property type="entry name" value="Winged helix' DNA-binding domain"/>
    <property type="match status" value="1"/>
</dbReference>
<dbReference type="GO" id="GO:0005737">
    <property type="term" value="C:cytoplasm"/>
    <property type="evidence" value="ECO:0007669"/>
    <property type="project" value="TreeGrafter"/>
</dbReference>
<evidence type="ECO:0000313" key="5">
    <source>
        <dbReference type="Proteomes" id="UP000780801"/>
    </source>
</evidence>
<dbReference type="SMART" id="SM00088">
    <property type="entry name" value="PINT"/>
    <property type="match status" value="1"/>
</dbReference>
<dbReference type="InterPro" id="IPR000717">
    <property type="entry name" value="PCI_dom"/>
</dbReference>
<evidence type="ECO:0000259" key="3">
    <source>
        <dbReference type="PROSITE" id="PS50250"/>
    </source>
</evidence>